<dbReference type="OrthoDB" id="414075at2759"/>
<dbReference type="AlphaFoldDB" id="A0A3R7JS68"/>
<dbReference type="Proteomes" id="UP000284403">
    <property type="component" value="Unassembled WGS sequence"/>
</dbReference>
<reference evidence="2 3" key="1">
    <citation type="journal article" date="2018" name="BMC Genomics">
        <title>Genomic comparison of Trypanosoma conorhini and Trypanosoma rangeli to Trypanosoma cruzi strains of high and low virulence.</title>
        <authorList>
            <person name="Bradwell K.R."/>
            <person name="Koparde V.N."/>
            <person name="Matveyev A.V."/>
            <person name="Serrano M.G."/>
            <person name="Alves J.M."/>
            <person name="Parikh H."/>
            <person name="Huang B."/>
            <person name="Lee V."/>
            <person name="Espinosa-Alvarez O."/>
            <person name="Ortiz P.A."/>
            <person name="Costa-Martins A.G."/>
            <person name="Teixeira M.M."/>
            <person name="Buck G.A."/>
        </authorList>
    </citation>
    <scope>NUCLEOTIDE SEQUENCE [LARGE SCALE GENOMIC DNA]</scope>
    <source>
        <strain evidence="2 3">025E</strain>
    </source>
</reference>
<dbReference type="Pfam" id="PF04857">
    <property type="entry name" value="CAF1"/>
    <property type="match status" value="1"/>
</dbReference>
<protein>
    <submittedName>
        <fullName evidence="2">Poly(A)-specific ribonuclease PARN</fullName>
    </submittedName>
</protein>
<evidence type="ECO:0000313" key="3">
    <source>
        <dbReference type="Proteomes" id="UP000284403"/>
    </source>
</evidence>
<gene>
    <name evidence="2" type="ORF">Tco025E_09829</name>
</gene>
<dbReference type="EMBL" id="MKKU01001331">
    <property type="protein sequence ID" value="RNE96024.1"/>
    <property type="molecule type" value="Genomic_DNA"/>
</dbReference>
<evidence type="ECO:0000313" key="2">
    <source>
        <dbReference type="EMBL" id="RNE96024.1"/>
    </source>
</evidence>
<dbReference type="PANTHER" id="PTHR15092">
    <property type="entry name" value="POLY A -SPECIFIC RIBONUCLEASE/TARGET OF EGR1, MEMBER 1"/>
    <property type="match status" value="1"/>
</dbReference>
<organism evidence="2 3">
    <name type="scientific">Trypanosoma conorhini</name>
    <dbReference type="NCBI Taxonomy" id="83891"/>
    <lineage>
        <taxon>Eukaryota</taxon>
        <taxon>Discoba</taxon>
        <taxon>Euglenozoa</taxon>
        <taxon>Kinetoplastea</taxon>
        <taxon>Metakinetoplastina</taxon>
        <taxon>Trypanosomatida</taxon>
        <taxon>Trypanosomatidae</taxon>
        <taxon>Trypanosoma</taxon>
    </lineage>
</organism>
<dbReference type="GO" id="GO:0000175">
    <property type="term" value="F:3'-5'-RNA exonuclease activity"/>
    <property type="evidence" value="ECO:0007669"/>
    <property type="project" value="TreeGrafter"/>
</dbReference>
<dbReference type="InterPro" id="IPR051181">
    <property type="entry name" value="CAF1_poly(A)_ribonucleases"/>
</dbReference>
<dbReference type="InterPro" id="IPR006941">
    <property type="entry name" value="RNase_CAF1"/>
</dbReference>
<keyword evidence="3" id="KW-1185">Reference proteome</keyword>
<dbReference type="Gene3D" id="3.30.420.10">
    <property type="entry name" value="Ribonuclease H-like superfamily/Ribonuclease H"/>
    <property type="match status" value="2"/>
</dbReference>
<accession>A0A3R7JS68</accession>
<dbReference type="GeneID" id="40323440"/>
<dbReference type="SUPFAM" id="SSF53098">
    <property type="entry name" value="Ribonuclease H-like"/>
    <property type="match status" value="1"/>
</dbReference>
<dbReference type="InterPro" id="IPR036397">
    <property type="entry name" value="RNaseH_sf"/>
</dbReference>
<evidence type="ECO:0000256" key="1">
    <source>
        <dbReference type="ARBA" id="ARBA00008372"/>
    </source>
</evidence>
<proteinExistence type="inferred from homology"/>
<dbReference type="GO" id="GO:0003723">
    <property type="term" value="F:RNA binding"/>
    <property type="evidence" value="ECO:0007669"/>
    <property type="project" value="TreeGrafter"/>
</dbReference>
<dbReference type="InterPro" id="IPR012337">
    <property type="entry name" value="RNaseH-like_sf"/>
</dbReference>
<dbReference type="RefSeq" id="XP_029223228.1">
    <property type="nucleotide sequence ID" value="XM_029376635.1"/>
</dbReference>
<sequence>MNVDTTNFPLIFEDFKKSLEGCDFYAVDQEMTGVNFEDQHRSRLMSLPELYEASREVVQRYVAFQFGIVLFTLLEEGLYEVKPYNFYLLKKNGDFVVNTEATRFLASHGMDFQKWLVSGLHYCNKAEEEQAMEKNYHECSNMGKKISFYIVDKIEKWWLDPSKKEEESISFKMVMTEEIKALVMLTLKQRDIHVQMEYDTASKIYQAPSDITVRRIVCHKVDSKEIKPVSHCPSSSLPLLGFRQLWKCITKCKKPLIGHNFWLDIMFMMQMHEAPLTTTYEEYKTQVHELFPCIYDTKTLSKSMSFSTPKRSLHLQGLYKECCRLNERCKTSIRFQSPPGFHFYDERYTKSRGKAHEAGYDAYMTGIVFAIINDVYKNIYGMETSKWENVVSVYGSNYYMSLIGKDFLELRSTFLLEFEEDMDMRLVQSLICTEEDREQIKNNNEPISFHLDVVSSKREDQAKTFIIRFKDGTVDEKMLQTQIDTSRECLTHSLYTMMNEEDIIFPRVKRISRFSE</sequence>
<name>A0A3R7JS68_9TRYP</name>
<comment type="caution">
    <text evidence="2">The sequence shown here is derived from an EMBL/GenBank/DDBJ whole genome shotgun (WGS) entry which is preliminary data.</text>
</comment>
<comment type="similarity">
    <text evidence="1">Belongs to the CAF1 family.</text>
</comment>
<dbReference type="PANTHER" id="PTHR15092:SF22">
    <property type="entry name" value="POLY(A)-SPECIFIC RIBONUCLEASE PNLDC1"/>
    <property type="match status" value="1"/>
</dbReference>